<dbReference type="PROSITE" id="PS50110">
    <property type="entry name" value="RESPONSE_REGULATORY"/>
    <property type="match status" value="1"/>
</dbReference>
<feature type="modified residue" description="4-aspartylphosphate" evidence="1">
    <location>
        <position position="64"/>
    </location>
</feature>
<dbReference type="Gene3D" id="3.40.50.2300">
    <property type="match status" value="1"/>
</dbReference>
<accession>M5UDG6</accession>
<keyword evidence="4" id="KW-1185">Reference proteome</keyword>
<dbReference type="PANTHER" id="PTHR44520:SF2">
    <property type="entry name" value="RESPONSE REGULATOR RCP1"/>
    <property type="match status" value="1"/>
</dbReference>
<dbReference type="SUPFAM" id="SSF52172">
    <property type="entry name" value="CheY-like"/>
    <property type="match status" value="1"/>
</dbReference>
<proteinExistence type="predicted"/>
<dbReference type="OrthoDB" id="195863at2"/>
<dbReference type="SMART" id="SM00448">
    <property type="entry name" value="REC"/>
    <property type="match status" value="1"/>
</dbReference>
<evidence type="ECO:0000313" key="4">
    <source>
        <dbReference type="Proteomes" id="UP000011885"/>
    </source>
</evidence>
<dbReference type="InterPro" id="IPR001789">
    <property type="entry name" value="Sig_transdc_resp-reg_receiver"/>
</dbReference>
<dbReference type="Pfam" id="PF00072">
    <property type="entry name" value="Response_reg"/>
    <property type="match status" value="1"/>
</dbReference>
<keyword evidence="1" id="KW-0597">Phosphoprotein</keyword>
<dbReference type="CDD" id="cd17557">
    <property type="entry name" value="REC_Rcp-like"/>
    <property type="match status" value="1"/>
</dbReference>
<gene>
    <name evidence="3" type="ORF">RSSM_02675</name>
</gene>
<feature type="domain" description="Response regulatory" evidence="2">
    <location>
        <begin position="7"/>
        <end position="131"/>
    </location>
</feature>
<evidence type="ECO:0000256" key="1">
    <source>
        <dbReference type="PROSITE-ProRule" id="PRU00169"/>
    </source>
</evidence>
<comment type="caution">
    <text evidence="3">The sequence shown here is derived from an EMBL/GenBank/DDBJ whole genome shotgun (WGS) entry which is preliminary data.</text>
</comment>
<dbReference type="AlphaFoldDB" id="M5UDG6"/>
<organism evidence="3 4">
    <name type="scientific">Rhodopirellula sallentina SM41</name>
    <dbReference type="NCBI Taxonomy" id="1263870"/>
    <lineage>
        <taxon>Bacteria</taxon>
        <taxon>Pseudomonadati</taxon>
        <taxon>Planctomycetota</taxon>
        <taxon>Planctomycetia</taxon>
        <taxon>Pirellulales</taxon>
        <taxon>Pirellulaceae</taxon>
        <taxon>Rhodopirellula</taxon>
    </lineage>
</organism>
<dbReference type="PATRIC" id="fig|1263870.3.peg.2841"/>
<sequence>MESKEMTFVLVEDDELDMEVFRRALRKHEIEQEMRFARDGNEAIRLLRDEFVDGSRSDYIVFLDLNMTGMNGHEFLEEIRSDPDLKSAVVFILTTSEHERDLRLAYAKNVAGYFTKSNIDYLMQAIKPYVSGVALPPVAPEDKKRTDTK</sequence>
<dbReference type="GO" id="GO:0000160">
    <property type="term" value="P:phosphorelay signal transduction system"/>
    <property type="evidence" value="ECO:0007669"/>
    <property type="project" value="InterPro"/>
</dbReference>
<dbReference type="InterPro" id="IPR052893">
    <property type="entry name" value="TCS_response_regulator"/>
</dbReference>
<dbReference type="PANTHER" id="PTHR44520">
    <property type="entry name" value="RESPONSE REGULATOR RCP1-RELATED"/>
    <property type="match status" value="1"/>
</dbReference>
<evidence type="ECO:0000259" key="2">
    <source>
        <dbReference type="PROSITE" id="PS50110"/>
    </source>
</evidence>
<dbReference type="Proteomes" id="UP000011885">
    <property type="component" value="Unassembled WGS sequence"/>
</dbReference>
<reference evidence="3 4" key="1">
    <citation type="journal article" date="2013" name="Mar. Genomics">
        <title>Expression of sulfatases in Rhodopirellula baltica and the diversity of sulfatases in the genus Rhodopirellula.</title>
        <authorList>
            <person name="Wegner C.E."/>
            <person name="Richter-Heitmann T."/>
            <person name="Klindworth A."/>
            <person name="Klockow C."/>
            <person name="Richter M."/>
            <person name="Achstetter T."/>
            <person name="Glockner F.O."/>
            <person name="Harder J."/>
        </authorList>
    </citation>
    <scope>NUCLEOTIDE SEQUENCE [LARGE SCALE GENOMIC DNA]</scope>
    <source>
        <strain evidence="3 4">SM41</strain>
    </source>
</reference>
<name>M5UDG6_9BACT</name>
<protein>
    <submittedName>
        <fullName evidence="3">Response regulator receiver protein</fullName>
    </submittedName>
</protein>
<evidence type="ECO:0000313" key="3">
    <source>
        <dbReference type="EMBL" id="EMI55896.1"/>
    </source>
</evidence>
<dbReference type="EMBL" id="ANOH01000188">
    <property type="protein sequence ID" value="EMI55896.1"/>
    <property type="molecule type" value="Genomic_DNA"/>
</dbReference>
<dbReference type="InterPro" id="IPR011006">
    <property type="entry name" value="CheY-like_superfamily"/>
</dbReference>